<name>A0A9N9JN49_9GLOM</name>
<feature type="non-terminal residue" evidence="3">
    <location>
        <position position="499"/>
    </location>
</feature>
<evidence type="ECO:0000313" key="4">
    <source>
        <dbReference type="Proteomes" id="UP000789405"/>
    </source>
</evidence>
<reference evidence="3" key="1">
    <citation type="submission" date="2021-06" db="EMBL/GenBank/DDBJ databases">
        <authorList>
            <person name="Kallberg Y."/>
            <person name="Tangrot J."/>
            <person name="Rosling A."/>
        </authorList>
    </citation>
    <scope>NUCLEOTIDE SEQUENCE</scope>
    <source>
        <strain evidence="3">MA453B</strain>
    </source>
</reference>
<keyword evidence="4" id="KW-1185">Reference proteome</keyword>
<dbReference type="OrthoDB" id="2421621at2759"/>
<feature type="coiled-coil region" evidence="1">
    <location>
        <begin position="361"/>
        <end position="389"/>
    </location>
</feature>
<dbReference type="Proteomes" id="UP000789405">
    <property type="component" value="Unassembled WGS sequence"/>
</dbReference>
<accession>A0A9N9JN49</accession>
<organism evidence="3 4">
    <name type="scientific">Dentiscutata erythropus</name>
    <dbReference type="NCBI Taxonomy" id="1348616"/>
    <lineage>
        <taxon>Eukaryota</taxon>
        <taxon>Fungi</taxon>
        <taxon>Fungi incertae sedis</taxon>
        <taxon>Mucoromycota</taxon>
        <taxon>Glomeromycotina</taxon>
        <taxon>Glomeromycetes</taxon>
        <taxon>Diversisporales</taxon>
        <taxon>Gigasporaceae</taxon>
        <taxon>Dentiscutata</taxon>
    </lineage>
</organism>
<feature type="region of interest" description="Disordered" evidence="2">
    <location>
        <begin position="83"/>
        <end position="102"/>
    </location>
</feature>
<evidence type="ECO:0000256" key="1">
    <source>
        <dbReference type="SAM" id="Coils"/>
    </source>
</evidence>
<dbReference type="EMBL" id="CAJVPY010024573">
    <property type="protein sequence ID" value="CAG8786929.1"/>
    <property type="molecule type" value="Genomic_DNA"/>
</dbReference>
<dbReference type="AlphaFoldDB" id="A0A9N9JN49"/>
<evidence type="ECO:0000313" key="3">
    <source>
        <dbReference type="EMBL" id="CAG8786929.1"/>
    </source>
</evidence>
<proteinExistence type="predicted"/>
<protein>
    <submittedName>
        <fullName evidence="3">13223_t:CDS:1</fullName>
    </submittedName>
</protein>
<evidence type="ECO:0000256" key="2">
    <source>
        <dbReference type="SAM" id="MobiDB-lite"/>
    </source>
</evidence>
<comment type="caution">
    <text evidence="3">The sequence shown here is derived from an EMBL/GenBank/DDBJ whole genome shotgun (WGS) entry which is preliminary data.</text>
</comment>
<sequence length="499" mass="58206">MASSNINQLKLCQFSDPMDTLRASEVLWNKDIFSIIQGEQKKKSILTIDELLKWLSKPGIKNNKKIRSKPIPKTDEEWFDLMESNDNNKGSEPSDSEYDTADEDPDIYFEKIVDLYINRISEAEKFNKGEVCDYYASVPKEYFAKGEPLAFFESVEEKIANVYKRELSLKEIIREDLINASIEKGYNEIIDEIEDETLQESECAFRPLQGSSYLPLPEALNKPQLGIINPQNRDDNESNFEGIKFLATLHDIDKFEESNPNYAINIFKPFYREAFGKIKVDIDPLHISECNYQVEYMIDLLYLTEGEESLNDQKNQNDIPEGLKTHYVYITDFEQLIHNRLDLLQKHILTCPDPNKALQRLILSEEEAKEIEADKKDKEENTIKEAKQIAVSYGYTIYCSDRTTQKPVINRESENIIKDLMENLQEDLEVILDKLHEIAPCEKITPELWRKYQTANKCWICEEKLHEAGYNKICVFDLETKKYLGASHRKCHRKKLMIQ</sequence>
<feature type="compositionally biased region" description="Polar residues" evidence="2">
    <location>
        <begin position="84"/>
        <end position="93"/>
    </location>
</feature>
<gene>
    <name evidence="3" type="ORF">DERYTH_LOCUS20605</name>
</gene>
<keyword evidence="1" id="KW-0175">Coiled coil</keyword>